<dbReference type="Pfam" id="PF00746">
    <property type="entry name" value="Gram_pos_anchor"/>
    <property type="match status" value="1"/>
</dbReference>
<evidence type="ECO:0000256" key="2">
    <source>
        <dbReference type="ARBA" id="ARBA00022525"/>
    </source>
</evidence>
<evidence type="ECO:0000313" key="9">
    <source>
        <dbReference type="EMBL" id="GAA4283576.1"/>
    </source>
</evidence>
<feature type="region of interest" description="Disordered" evidence="5">
    <location>
        <begin position="147"/>
        <end position="333"/>
    </location>
</feature>
<dbReference type="NCBIfam" id="TIGR01167">
    <property type="entry name" value="LPXTG_anchor"/>
    <property type="match status" value="1"/>
</dbReference>
<feature type="compositionally biased region" description="Acidic residues" evidence="5">
    <location>
        <begin position="208"/>
        <end position="223"/>
    </location>
</feature>
<feature type="compositionally biased region" description="Low complexity" evidence="5">
    <location>
        <begin position="174"/>
        <end position="207"/>
    </location>
</feature>
<accession>A0ABP8EI82</accession>
<feature type="region of interest" description="Disordered" evidence="5">
    <location>
        <begin position="419"/>
        <end position="480"/>
    </location>
</feature>
<evidence type="ECO:0000259" key="8">
    <source>
        <dbReference type="Pfam" id="PF00746"/>
    </source>
</evidence>
<evidence type="ECO:0000256" key="3">
    <source>
        <dbReference type="ARBA" id="ARBA00022729"/>
    </source>
</evidence>
<feature type="domain" description="Gram-positive cocci surface proteins LPxTG" evidence="8">
    <location>
        <begin position="473"/>
        <end position="507"/>
    </location>
</feature>
<comment type="caution">
    <text evidence="9">The sequence shown here is derived from an EMBL/GenBank/DDBJ whole genome shotgun (WGS) entry which is preliminary data.</text>
</comment>
<feature type="signal peptide" evidence="7">
    <location>
        <begin position="1"/>
        <end position="28"/>
    </location>
</feature>
<evidence type="ECO:0000313" key="10">
    <source>
        <dbReference type="Proteomes" id="UP001501586"/>
    </source>
</evidence>
<dbReference type="Proteomes" id="UP001501586">
    <property type="component" value="Unassembled WGS sequence"/>
</dbReference>
<evidence type="ECO:0000256" key="4">
    <source>
        <dbReference type="ARBA" id="ARBA00023088"/>
    </source>
</evidence>
<feature type="compositionally biased region" description="Gly residues" evidence="5">
    <location>
        <begin position="456"/>
        <end position="467"/>
    </location>
</feature>
<evidence type="ECO:0000256" key="7">
    <source>
        <dbReference type="SAM" id="SignalP"/>
    </source>
</evidence>
<organism evidence="9 10">
    <name type="scientific">Brevibacterium daeguense</name>
    <dbReference type="NCBI Taxonomy" id="909936"/>
    <lineage>
        <taxon>Bacteria</taxon>
        <taxon>Bacillati</taxon>
        <taxon>Actinomycetota</taxon>
        <taxon>Actinomycetes</taxon>
        <taxon>Micrococcales</taxon>
        <taxon>Brevibacteriaceae</taxon>
        <taxon>Brevibacterium</taxon>
    </lineage>
</organism>
<dbReference type="InterPro" id="IPR019931">
    <property type="entry name" value="LPXTG_anchor"/>
</dbReference>
<evidence type="ECO:0000256" key="6">
    <source>
        <dbReference type="SAM" id="Phobius"/>
    </source>
</evidence>
<proteinExistence type="predicted"/>
<feature type="region of interest" description="Disordered" evidence="5">
    <location>
        <begin position="29"/>
        <end position="55"/>
    </location>
</feature>
<evidence type="ECO:0000256" key="5">
    <source>
        <dbReference type="SAM" id="MobiDB-lite"/>
    </source>
</evidence>
<feature type="compositionally biased region" description="Low complexity" evidence="5">
    <location>
        <begin position="290"/>
        <end position="300"/>
    </location>
</feature>
<feature type="compositionally biased region" description="Polar residues" evidence="5">
    <location>
        <begin position="315"/>
        <end position="324"/>
    </location>
</feature>
<dbReference type="EMBL" id="BAABAZ010000004">
    <property type="protein sequence ID" value="GAA4283576.1"/>
    <property type="molecule type" value="Genomic_DNA"/>
</dbReference>
<keyword evidence="4" id="KW-0572">Peptidoglycan-anchor</keyword>
<keyword evidence="1" id="KW-0134">Cell wall</keyword>
<sequence>MKTSAKSLVLAPAVAAAVTGLLAVPAGATTTAPPSESTAPAECAPGSPVEAPAPDAPEATVAAAEVSQTDIADPETGIRFSGEGFTPDSKATVTVIGTDGREYTPKVELTVNEDGEVNGVYFFTTSDGAKVPTGEYQLFLTDVTTKKESSKVSFSVVEQTDETQAPLPADTECTTPAPAPSTSAPEETASEDATPSETPTETPTPAETETEEAAAPEETEEPTAEPTESATEETQEPAEETTEPAEETTEPAEGAEQPQDNDDTQPVPAAEEPETETSAPDQTPAPTESDTGTPAPTATDTETETPEASDPASSDPESTATESTPGAGASDDVVTAMAATIRISPTEISSAEFADSEEGVIISGSGFAEGERVTVTVEHAQGKVKRFTTEKNADDEGNVDFGVHAATDPVLGEYRVTVESESADPQGGSFTVVTNGTSVGDEAAGGGSAGQNGNSGNSGSGGNGSGGSDSSESATALPRTGSEMTGLALGAGLLVVGAAAVVITRRRAAASDDAANV</sequence>
<name>A0ABP8EI82_9MICO</name>
<protein>
    <recommendedName>
        <fullName evidence="8">Gram-positive cocci surface proteins LPxTG domain-containing protein</fullName>
    </recommendedName>
</protein>
<gene>
    <name evidence="9" type="ORF">GCM10022261_11070</name>
</gene>
<feature type="compositionally biased region" description="Low complexity" evidence="5">
    <location>
        <begin position="251"/>
        <end position="280"/>
    </location>
</feature>
<keyword evidence="2" id="KW-0964">Secreted</keyword>
<feature type="compositionally biased region" description="Acidic residues" evidence="5">
    <location>
        <begin position="230"/>
        <end position="250"/>
    </location>
</feature>
<evidence type="ECO:0000256" key="1">
    <source>
        <dbReference type="ARBA" id="ARBA00022512"/>
    </source>
</evidence>
<feature type="transmembrane region" description="Helical" evidence="6">
    <location>
        <begin position="484"/>
        <end position="503"/>
    </location>
</feature>
<reference evidence="10" key="1">
    <citation type="journal article" date="2019" name="Int. J. Syst. Evol. Microbiol.">
        <title>The Global Catalogue of Microorganisms (GCM) 10K type strain sequencing project: providing services to taxonomists for standard genome sequencing and annotation.</title>
        <authorList>
            <consortium name="The Broad Institute Genomics Platform"/>
            <consortium name="The Broad Institute Genome Sequencing Center for Infectious Disease"/>
            <person name="Wu L."/>
            <person name="Ma J."/>
        </authorList>
    </citation>
    <scope>NUCLEOTIDE SEQUENCE [LARGE SCALE GENOMIC DNA]</scope>
    <source>
        <strain evidence="10">JCM 17458</strain>
    </source>
</reference>
<keyword evidence="6" id="KW-1133">Transmembrane helix</keyword>
<keyword evidence="6" id="KW-0812">Transmembrane</keyword>
<feature type="compositionally biased region" description="Polar residues" evidence="5">
    <location>
        <begin position="428"/>
        <end position="438"/>
    </location>
</feature>
<feature type="chain" id="PRO_5047319548" description="Gram-positive cocci surface proteins LPxTG domain-containing protein" evidence="7">
    <location>
        <begin position="29"/>
        <end position="517"/>
    </location>
</feature>
<keyword evidence="10" id="KW-1185">Reference proteome</keyword>
<keyword evidence="6" id="KW-0472">Membrane</keyword>
<keyword evidence="3 7" id="KW-0732">Signal</keyword>